<feature type="chain" id="PRO_5017679330" evidence="1">
    <location>
        <begin position="33"/>
        <end position="4302"/>
    </location>
</feature>
<dbReference type="EMBL" id="QPMM01000010">
    <property type="protein sequence ID" value="RFS20718.1"/>
    <property type="molecule type" value="Genomic_DNA"/>
</dbReference>
<name>A0A3E1Y752_9BACT</name>
<dbReference type="PANTHER" id="PTHR34819:SF3">
    <property type="entry name" value="CELL SURFACE PROTEIN"/>
    <property type="match status" value="1"/>
</dbReference>
<feature type="domain" description="DUF11" evidence="2">
    <location>
        <begin position="2058"/>
        <end position="2173"/>
    </location>
</feature>
<gene>
    <name evidence="4" type="ORF">DVR12_19360</name>
</gene>
<feature type="domain" description="DUF11" evidence="2">
    <location>
        <begin position="3196"/>
        <end position="3300"/>
    </location>
</feature>
<feature type="domain" description="DUF11" evidence="2">
    <location>
        <begin position="2187"/>
        <end position="2299"/>
    </location>
</feature>
<keyword evidence="1" id="KW-0732">Signal</keyword>
<feature type="domain" description="DUF11" evidence="2">
    <location>
        <begin position="1938"/>
        <end position="2039"/>
    </location>
</feature>
<sequence length="4302" mass="435344">MIRHLLGSDNCVRTSKKLLLLTLLLLAGVANAGLRHRAPTAVDDNYNTFRGVPVNANVTANDNANGNGPLTVQTTPVTNVTNGTLVLRADGSFTYTPNNLFFGVDRFSYRVCDKNGACAVGNVLIDVAPARADVVLKQTTNPDTAYVGEPITYTFTFTNNGPSPVYSNEVWYLVEQVPYGLDVQSLTVNEGTFDPNSRRWTGFDFPPGKTVTATMVGVVRPDYTPNSITNIVTIQPPNNVIVVNVPTSTITTPVVKRTDLSVTKTDGTEFFTPGSQTTYTMVVANSGKVNLQRVLIQDNLPPGINTARWTATTSGGATLPTTSGTGTIFQQAAMPGNSTITFKLAVDIPANYSQQTLINTVTVQTLDENITDPNPGNNTASDTDRIQNNYALNITKTGPASAIAGNQISYQVVFTNTGFSDLKNANFYDTLDSKLTNISYTVATTGSATASVTSGTGSPVHFQGSLPAGGNGTIVLNITGTIATNATGQITNFASGIGPNGKRDVSNTVTTTLQAKTGLNIVKTGPATGTVVAGQPISYTITVTNAGPSDDPAVNINDLVPAVITNVNWTVTANGKSTIATGASSGGSGNSIATTAVMPAGVANSVVINVTGTVLSGATGTITNTATAQSTAGGQVSSSNQTTITSKPTITVVKSGPAQVNAGGVVNYTIVYRNSGPSDANGVLLSDQIPASLSNTSWTATTAGKASVISGITGTGNNIAVVANIPAGDANTITVNISGTISAAFQGAIQNTAIATVPGIPPFTSNTVITNVVNKTSLQITKTGPATATAGGSITYQLFVTNLGPSNAYGVSIKDQLPAQILQPNMTVTSTGGAVITNNNLQNGLLTVTGDIPAGNGNGITITVQGTVDPSFTGSFQNQASAATKNDSVNSNIVVTTALNNAVPAISKTGPATGIAGTIITYNIIAANNGLSDATGMIITDQVPATITNVTYTTTINGKAVVTANPTGSGNNIRVTGNIPAGSGNSIVVNVQGTINKNFTGTILNKATGALTSKPSVSDSVSTVVSRQSAVSISKTSPARIAAGNSITYSLLVINNGPSDAPLVNILDTVPNNLGNVTWVATASNGATILSGTTGAGNLLAITANIPAGSAEVVVKVTGATNPAFAGTLLNTAHAKWDNDSASSGTVTTVVFTSADLNISKIGPATLDAGQGIAYTITANNNGPSTATGVTITDIVPASINAVSWAVTASGAATVDSANSGTGNTIKTKVTIPPGAANIITIRINGTTGTSFVGTLANAANMVLPGQPPVVSDTVKTVVTSRPQLTLTKMGPDTANAGGAIHYVLSWQNKGASDALQAVFTDTLPAQITNVTWSTQPASAAVITAGATGSGNLIKITANLPAGNNNTIQIFVDGIISPSFTGTLKNSATALVINTDTVKSNVVNTVVVNKSGIRISKQGAAQVNSGAPVSFTLLVSNTGPSDATGVQIKDLVPAAVTNVTWSAIPAGTATIASGATGSGNNISVNGTIPAGAGNSITVTINGKLDASYTGTSLKNIATAQANGGSLQQDSAIASVKVTPGIVVIKTAPDSVNAGEPISYGIVVSNTGPATATNLNIGDVIPAGIDNASWTATTSGAGTTVSSSSGTGNINVTANIPADPSATVRFTITGTVNSQFAAGSIRNIATALVNETGTTIADTVTTRIVRDAELTIIKTGPATANAGNAISYQIVVGNTGPSLASQVRITDTIPTGIINPVWTVQTSGGATSSVNNGTGNILLTSDIPVTTGKVIITVNGTIAATQRDTTIINSAVAQLPSGYQDTVAVSSKVQTVISNKVDLVMVKSGPTTKVAGQPIQYQLVVSNNGPADAIAAVVTDTIPAAIGNVSVTATTTGTATVNLQPVAGNRIFAVVNIPVGAGNKVTITVNGVVDPSTPVGTIKNTGYVRPGSGNNVINTFDDSSSVTTQITNQVGVTISKNGPAALNVGDPITYRIDVSNTGVSDANGVVILDTIPAGIISPSYTVSVTGNGGTTFTDLSTTPGIIHLSANIEGTTSGPGTITIIVNGTVSQNAAGSLVNNAHADFGGRNTATVVTKLNNNTDLQITKTAPQQLQAGLPITYTITVSNNGPGNARGVAIKDTIPAMVLNPSWQAVVAGGATVNSTSGTGNIDLTAGIPVGTGLVTITVTGTVDPSFTGTIVNRAVANPGPGVTDPTPAVAVATTKVTNAANLSIVKSGPAKIAAGTTITYSLIVHNAGPSVATGLKIFDTIPYPVTNTIWTAKVNNGATVSAGSGTGNTINLTANLPVNGTVNIEIIGKVDENFTGIFSNTGIVINGNDSLASNTITTQVLNVNRVSILKSGPDTVTVGSQVAYLMVVSNNGPSGATGQIIDTLPAALKNVIWVANTSGAATITGPTTGSGSPVVINANIPGDGNSTVNILVNGTLDSTFVGSITNFASITEATKTTNSDTVTTVVLGVPQIEIVKMGPDTVSAGASFDYAVTVYNTGTAAINGVRISDMLPGVLTNVLWSAFADGTASIAGGNIINKTGNPDLTVDLPIGAVNRIRIQVSAQTPSSASGSFTNTAFAGSIPSNTVTTVIKQTPGVTISKTGPATALAGNPLTYQLIVGNAGPSDAAGVKVFDRLSDTLQQVSWNAIASGNATIQGGNLQGQTGPVNFTANIPAGDSNKVIVEITGIIDPTFAGIITNQATANNIGSNQVTTTVSRKAVISLTKNGPGSTIAGDKIHYALQVNNAGPSTSDILNILDNVPVDVINVTWSATTIGAATITGPTSGTGNKVNTQAIIPAGIANGVIIQIDGTVIPSDSGNLKNVATVDTAGVVIAQDSVNTILRRVVAITISKGGPSTAVAGTNILYHIRLVNAGLSEAANVSFQDIIPVQIRNIQWQATAGGNSTINGVKQLTGTTAAIIFNADLFTEDDDYVEVDVSGTIDPEFEGTLNNTASYTDVTGKTGNSTILTEVTQQAALTISKIGPATATSGGGIAYTVMVQNNGPSYAHNILITDSLPSAILLSDLAVTTVGQAFVRSRSTGNGRVLKILGDIAPGPDNAIILNITGTVKPETPDTIIRNIATWALNTGATGADSVITHIEHKTDIRVIKSGPATATAGGNIQYSVVVHNLGPSNVSNLLITDLLPAGLINATWTATTQGTGTLVSATSGIGDVNLRATIPAGVATGVTVTINATVDPSFTGNRIVNVAAANHTGIPVIRDSVITTINSITGLQISKTGYNQAVAGGTVKYAIIVTNTGPSTAFNVPIKDILPAGIIGAGWTVTTSGPATASAASGTGNINITANIPVDGAVAISIVGKIDPSFTGATITNTAYADTLSSSQPTAILRLVDLGIVKSGPANTTPGATIAYRLVVTNNGFSDATNAFIEDVMPVQVFNPKAVVRTTGGASVSSNQFVNDVFQATVNIPAVITDSVIVDITGTVDASLMGGSFMNTATVKAEDDQAEINTANNKSSITTAVDTSIGINVSKSGPASVNIGDTIRYTITVANSGTTTATPVLIADMIPAEIQGVSWTASVLGGTGNTTITQAGGTGNNIAFQATIAGSAAGGGTVVINVKGIVTQAAGTTIKNTITATYNGNKVSEITTAVNRSTDLNVTKLAPVSVNAGGAIEFIIVATNRGPADVTGAILEDIVPNSIIRTSWTVTATGGASSSVQSGTGNNVRMLLNIPANTGTVTIRIQGLVMNTASGTIANLVTLDPPAGTIDPTKAVALTNTIVNSTPSSTNISIVKSAPDQVNAGDSITYQLNITNTGNTPVSNLTITDAIPDGISGVSWSATAVSNATVTGGATGTGTAVQVSGQLQINGLITIFIKGRVDTSFQGILTNTAEGTADGKSVSSNTVLTLVNKVIPETDLSIVKSAPSSVNFGDTISYLLTVKNLGPMAANNAIVTDNLLPALKLVDAVVSSTSGGAGNISINTTNNNITATLGTFPANATATIVIRAVPLQLGNISNLAVVATPQGITDVDNSDNFSFVNTLVKGATQLIMKKEVVTPGPYVPGQSVTYKLTVENPGPFTINQVTVTDILPSRNLLGNPVLTDPNASYNSATNQITWNVGTLQAGVSATLEYQAAIIAEGQIENKAIASAPVQSGGLIVAPDSATASISSAVLADLAITKTISAAPATLKVGDKLTFVITVKNQGPNTARTIIVTDALQNKLTLLPGYNVSVGTVQAAGNNITWSIDSLANGESATLQLVARIEATGEVYNEASVFAVTPDPDSTNNYARTPTVTVTGDVIEIPNTITPNGDGKNDHFVIPGIKNYPGSTLLIYNRWGNQVYESKNYANEWDGHNLNEGTYFYILKLNTPQGFKDYKGWVLLIR</sequence>
<proteinExistence type="predicted"/>
<organism evidence="4 5">
    <name type="scientific">Chitinophaga silvatica</name>
    <dbReference type="NCBI Taxonomy" id="2282649"/>
    <lineage>
        <taxon>Bacteria</taxon>
        <taxon>Pseudomonadati</taxon>
        <taxon>Bacteroidota</taxon>
        <taxon>Chitinophagia</taxon>
        <taxon>Chitinophagales</taxon>
        <taxon>Chitinophagaceae</taxon>
        <taxon>Chitinophaga</taxon>
    </lineage>
</organism>
<evidence type="ECO:0000259" key="2">
    <source>
        <dbReference type="Pfam" id="PF01345"/>
    </source>
</evidence>
<dbReference type="OrthoDB" id="9816593at2"/>
<dbReference type="Pfam" id="PF24346">
    <property type="entry name" value="DUF7507"/>
    <property type="match status" value="1"/>
</dbReference>
<feature type="domain" description="DUF11" evidence="2">
    <location>
        <begin position="2563"/>
        <end position="2669"/>
    </location>
</feature>
<dbReference type="Pfam" id="PF01345">
    <property type="entry name" value="DUF11"/>
    <property type="match status" value="24"/>
</dbReference>
<feature type="domain" description="DUF11" evidence="2">
    <location>
        <begin position="778"/>
        <end position="892"/>
    </location>
</feature>
<feature type="domain" description="DUF11" evidence="2">
    <location>
        <begin position="656"/>
        <end position="756"/>
    </location>
</feature>
<feature type="domain" description="DUF11" evidence="2">
    <location>
        <begin position="392"/>
        <end position="496"/>
    </location>
</feature>
<dbReference type="PANTHER" id="PTHR34819">
    <property type="entry name" value="LARGE CYSTEINE-RICH PERIPLASMIC PROTEIN OMCB"/>
    <property type="match status" value="1"/>
</dbReference>
<evidence type="ECO:0000256" key="1">
    <source>
        <dbReference type="SAM" id="SignalP"/>
    </source>
</evidence>
<evidence type="ECO:0000313" key="4">
    <source>
        <dbReference type="EMBL" id="RFS20718.1"/>
    </source>
</evidence>
<feature type="domain" description="DUF11" evidence="2">
    <location>
        <begin position="1415"/>
        <end position="1521"/>
    </location>
</feature>
<dbReference type="InterPro" id="IPR047589">
    <property type="entry name" value="DUF11_rpt"/>
</dbReference>
<dbReference type="InterPro" id="IPR026341">
    <property type="entry name" value="T9SS_type_B"/>
</dbReference>
<dbReference type="Gene3D" id="2.60.40.740">
    <property type="match status" value="1"/>
</dbReference>
<feature type="domain" description="DUF11" evidence="2">
    <location>
        <begin position="3836"/>
        <end position="3955"/>
    </location>
</feature>
<dbReference type="NCBIfam" id="TIGR04131">
    <property type="entry name" value="Bac_Flav_CTERM"/>
    <property type="match status" value="1"/>
</dbReference>
<feature type="domain" description="DUF11" evidence="2">
    <location>
        <begin position="3314"/>
        <end position="3439"/>
    </location>
</feature>
<feature type="domain" description="DUF11" evidence="2">
    <location>
        <begin position="133"/>
        <end position="235"/>
    </location>
</feature>
<accession>A0A3E1Y752</accession>
<feature type="domain" description="DUF11" evidence="2">
    <location>
        <begin position="2947"/>
        <end position="3047"/>
    </location>
</feature>
<feature type="domain" description="DUF11" evidence="2">
    <location>
        <begin position="4093"/>
        <end position="4208"/>
    </location>
</feature>
<dbReference type="InterPro" id="IPR051172">
    <property type="entry name" value="Chlamydia_OmcB"/>
</dbReference>
<keyword evidence="5" id="KW-1185">Reference proteome</keyword>
<dbReference type="NCBIfam" id="TIGR01451">
    <property type="entry name" value="B_ant_repeat"/>
    <property type="match status" value="30"/>
</dbReference>
<dbReference type="Proteomes" id="UP000260644">
    <property type="component" value="Unassembled WGS sequence"/>
</dbReference>
<feature type="domain" description="DUF7507" evidence="3">
    <location>
        <begin position="3708"/>
        <end position="3780"/>
    </location>
</feature>
<reference evidence="4 5" key="1">
    <citation type="submission" date="2018-07" db="EMBL/GenBank/DDBJ databases">
        <title>Chitinophaga K2CV101002-2 sp. nov., isolated from a monsoon evergreen broad-leaved forest soil.</title>
        <authorList>
            <person name="Lv Y."/>
        </authorList>
    </citation>
    <scope>NUCLEOTIDE SEQUENCE [LARGE SCALE GENOMIC DNA]</scope>
    <source>
        <strain evidence="4 5">GDMCC 1.1288</strain>
    </source>
</reference>
<feature type="domain" description="DUF11" evidence="2">
    <location>
        <begin position="1797"/>
        <end position="1922"/>
    </location>
</feature>
<evidence type="ECO:0000259" key="3">
    <source>
        <dbReference type="Pfam" id="PF24346"/>
    </source>
</evidence>
<feature type="domain" description="DUF11" evidence="2">
    <location>
        <begin position="1032"/>
        <end position="1141"/>
    </location>
</feature>
<feature type="domain" description="DUF11" evidence="2">
    <location>
        <begin position="519"/>
        <end position="645"/>
    </location>
</feature>
<dbReference type="InterPro" id="IPR001434">
    <property type="entry name" value="OmcB-like_DUF11"/>
</dbReference>
<dbReference type="InterPro" id="IPR055354">
    <property type="entry name" value="DUF7507"/>
</dbReference>
<dbReference type="InterPro" id="IPR013783">
    <property type="entry name" value="Ig-like_fold"/>
</dbReference>
<feature type="domain" description="DUF11" evidence="2">
    <location>
        <begin position="3068"/>
        <end position="3175"/>
    </location>
</feature>
<evidence type="ECO:0000313" key="5">
    <source>
        <dbReference type="Proteomes" id="UP000260644"/>
    </source>
</evidence>
<feature type="domain" description="DUF11" evidence="2">
    <location>
        <begin position="1156"/>
        <end position="1241"/>
    </location>
</feature>
<dbReference type="Pfam" id="PF17963">
    <property type="entry name" value="Big_9"/>
    <property type="match status" value="1"/>
</dbReference>
<feature type="signal peptide" evidence="1">
    <location>
        <begin position="1"/>
        <end position="32"/>
    </location>
</feature>
<feature type="domain" description="DUF11" evidence="2">
    <location>
        <begin position="3974"/>
        <end position="4068"/>
    </location>
</feature>
<feature type="domain" description="DUF11" evidence="2">
    <location>
        <begin position="1542"/>
        <end position="1658"/>
    </location>
</feature>
<feature type="domain" description="DUF11" evidence="2">
    <location>
        <begin position="259"/>
        <end position="382"/>
    </location>
</feature>
<dbReference type="RefSeq" id="WP_116977436.1">
    <property type="nucleotide sequence ID" value="NZ_QPMM01000010.1"/>
</dbReference>
<comment type="caution">
    <text evidence="4">The sequence shown here is derived from an EMBL/GenBank/DDBJ whole genome shotgun (WGS) entry which is preliminary data.</text>
</comment>
<protein>
    <submittedName>
        <fullName evidence="4">DUF11 domain-containing protein</fullName>
    </submittedName>
</protein>
<feature type="domain" description="DUF11" evidence="2">
    <location>
        <begin position="3451"/>
        <end position="3559"/>
    </location>
</feature>
<feature type="domain" description="DUF11" evidence="2">
    <location>
        <begin position="3576"/>
        <end position="3682"/>
    </location>
</feature>
<dbReference type="Gene3D" id="2.60.40.10">
    <property type="entry name" value="Immunoglobulins"/>
    <property type="match status" value="2"/>
</dbReference>
<dbReference type="Gene3D" id="2.60.40.1170">
    <property type="entry name" value="Mu homology domain, subdomain B"/>
    <property type="match status" value="1"/>
</dbReference>
<dbReference type="Pfam" id="PF13585">
    <property type="entry name" value="CHU_C"/>
    <property type="match status" value="1"/>
</dbReference>